<name>A0A327VV58_9BACT</name>
<evidence type="ECO:0000313" key="2">
    <source>
        <dbReference type="EMBL" id="RAJ79153.1"/>
    </source>
</evidence>
<dbReference type="Proteomes" id="UP000249819">
    <property type="component" value="Unassembled WGS sequence"/>
</dbReference>
<feature type="compositionally biased region" description="Basic and acidic residues" evidence="1">
    <location>
        <begin position="49"/>
        <end position="75"/>
    </location>
</feature>
<dbReference type="AlphaFoldDB" id="A0A327VV58"/>
<comment type="caution">
    <text evidence="2">The sequence shown here is derived from an EMBL/GenBank/DDBJ whole genome shotgun (WGS) entry which is preliminary data.</text>
</comment>
<feature type="region of interest" description="Disordered" evidence="1">
    <location>
        <begin position="47"/>
        <end position="135"/>
    </location>
</feature>
<proteinExistence type="predicted"/>
<reference evidence="2 3" key="1">
    <citation type="submission" date="2018-06" db="EMBL/GenBank/DDBJ databases">
        <title>Genomic Encyclopedia of Archaeal and Bacterial Type Strains, Phase II (KMG-II): from individual species to whole genera.</title>
        <authorList>
            <person name="Goeker M."/>
        </authorList>
    </citation>
    <scope>NUCLEOTIDE SEQUENCE [LARGE SCALE GENOMIC DNA]</scope>
    <source>
        <strain evidence="2 3">DSM 29821</strain>
    </source>
</reference>
<dbReference type="EMBL" id="QLMA01000006">
    <property type="protein sequence ID" value="RAJ79153.1"/>
    <property type="molecule type" value="Genomic_DNA"/>
</dbReference>
<protein>
    <submittedName>
        <fullName evidence="2">Uncharacterized protein</fullName>
    </submittedName>
</protein>
<feature type="compositionally biased region" description="Low complexity" evidence="1">
    <location>
        <begin position="97"/>
        <end position="114"/>
    </location>
</feature>
<organism evidence="2 3">
    <name type="scientific">Chitinophaga dinghuensis</name>
    <dbReference type="NCBI Taxonomy" id="1539050"/>
    <lineage>
        <taxon>Bacteria</taxon>
        <taxon>Pseudomonadati</taxon>
        <taxon>Bacteroidota</taxon>
        <taxon>Chitinophagia</taxon>
        <taxon>Chitinophagales</taxon>
        <taxon>Chitinophagaceae</taxon>
        <taxon>Chitinophaga</taxon>
    </lineage>
</organism>
<evidence type="ECO:0000313" key="3">
    <source>
        <dbReference type="Proteomes" id="UP000249819"/>
    </source>
</evidence>
<sequence length="135" mass="14597">MSVGPAPLPMLTFSPIKCMKKLYTIPLCLLLACNTSSKVYTAPAMGAESKFDDGLRPEKHPQYLFDKKTMKDMKRTGLSSDYTRKRNTAPTAPVKKSAPAADSLAQSSDSSHAAPPNATHTPVSDSIPTRKDSIQ</sequence>
<keyword evidence="3" id="KW-1185">Reference proteome</keyword>
<evidence type="ECO:0000256" key="1">
    <source>
        <dbReference type="SAM" id="MobiDB-lite"/>
    </source>
</evidence>
<accession>A0A327VV58</accession>
<gene>
    <name evidence="2" type="ORF">CLV59_106214</name>
</gene>
<feature type="compositionally biased region" description="Polar residues" evidence="1">
    <location>
        <begin position="118"/>
        <end position="127"/>
    </location>
</feature>